<keyword evidence="4" id="KW-0804">Transcription</keyword>
<dbReference type="InterPro" id="IPR036388">
    <property type="entry name" value="WH-like_DNA-bd_sf"/>
</dbReference>
<dbReference type="Pfam" id="PF00126">
    <property type="entry name" value="HTH_1"/>
    <property type="match status" value="1"/>
</dbReference>
<evidence type="ECO:0000259" key="5">
    <source>
        <dbReference type="PROSITE" id="PS50931"/>
    </source>
</evidence>
<dbReference type="InterPro" id="IPR058163">
    <property type="entry name" value="LysR-type_TF_proteobact-type"/>
</dbReference>
<reference evidence="6 7" key="1">
    <citation type="submission" date="2015-01" db="EMBL/GenBank/DDBJ databases">
        <title>Draft genome of Vibrio mytili type strain CAIM 528.</title>
        <authorList>
            <person name="Gonzalez-Castillo A."/>
            <person name="Gomez-Gil B."/>
            <person name="Enciso-Ibarra J."/>
        </authorList>
    </citation>
    <scope>NUCLEOTIDE SEQUENCE [LARGE SCALE GENOMIC DNA]</scope>
    <source>
        <strain evidence="6 7">CAIM 528</strain>
    </source>
</reference>
<dbReference type="InterPro" id="IPR000847">
    <property type="entry name" value="LysR_HTH_N"/>
</dbReference>
<evidence type="ECO:0000256" key="1">
    <source>
        <dbReference type="ARBA" id="ARBA00009437"/>
    </source>
</evidence>
<dbReference type="GO" id="GO:0043565">
    <property type="term" value="F:sequence-specific DNA binding"/>
    <property type="evidence" value="ECO:0007669"/>
    <property type="project" value="TreeGrafter"/>
</dbReference>
<evidence type="ECO:0000313" key="6">
    <source>
        <dbReference type="EMBL" id="KIN10094.1"/>
    </source>
</evidence>
<dbReference type="PANTHER" id="PTHR30537">
    <property type="entry name" value="HTH-TYPE TRANSCRIPTIONAL REGULATOR"/>
    <property type="match status" value="1"/>
</dbReference>
<comment type="similarity">
    <text evidence="1">Belongs to the LysR transcriptional regulatory family.</text>
</comment>
<dbReference type="PANTHER" id="PTHR30537:SF74">
    <property type="entry name" value="HTH-TYPE TRANSCRIPTIONAL REGULATOR TRPI"/>
    <property type="match status" value="1"/>
</dbReference>
<organism evidence="6 7">
    <name type="scientific">Vibrio mytili</name>
    <dbReference type="NCBI Taxonomy" id="50718"/>
    <lineage>
        <taxon>Bacteria</taxon>
        <taxon>Pseudomonadati</taxon>
        <taxon>Pseudomonadota</taxon>
        <taxon>Gammaproteobacteria</taxon>
        <taxon>Vibrionales</taxon>
        <taxon>Vibrionaceae</taxon>
        <taxon>Vibrio</taxon>
    </lineage>
</organism>
<name>A0A0C3DFH9_9VIBR</name>
<dbReference type="Gene3D" id="1.10.10.10">
    <property type="entry name" value="Winged helix-like DNA-binding domain superfamily/Winged helix DNA-binding domain"/>
    <property type="match status" value="1"/>
</dbReference>
<keyword evidence="2" id="KW-0805">Transcription regulation</keyword>
<dbReference type="PRINTS" id="PR00039">
    <property type="entry name" value="HTHLYSR"/>
</dbReference>
<dbReference type="SUPFAM" id="SSF46785">
    <property type="entry name" value="Winged helix' DNA-binding domain"/>
    <property type="match status" value="1"/>
</dbReference>
<dbReference type="GO" id="GO:0006351">
    <property type="term" value="P:DNA-templated transcription"/>
    <property type="evidence" value="ECO:0007669"/>
    <property type="project" value="TreeGrafter"/>
</dbReference>
<dbReference type="InterPro" id="IPR005119">
    <property type="entry name" value="LysR_subst-bd"/>
</dbReference>
<comment type="caution">
    <text evidence="6">The sequence shown here is derived from an EMBL/GenBank/DDBJ whole genome shotgun (WGS) entry which is preliminary data.</text>
</comment>
<dbReference type="GO" id="GO:0003700">
    <property type="term" value="F:DNA-binding transcription factor activity"/>
    <property type="evidence" value="ECO:0007669"/>
    <property type="project" value="InterPro"/>
</dbReference>
<evidence type="ECO:0000256" key="2">
    <source>
        <dbReference type="ARBA" id="ARBA00023015"/>
    </source>
</evidence>
<dbReference type="PROSITE" id="PS50931">
    <property type="entry name" value="HTH_LYSR"/>
    <property type="match status" value="1"/>
</dbReference>
<evidence type="ECO:0000256" key="3">
    <source>
        <dbReference type="ARBA" id="ARBA00023125"/>
    </source>
</evidence>
<dbReference type="RefSeq" id="WP_041156344.1">
    <property type="nucleotide sequence ID" value="NZ_CBCRVP010000016.1"/>
</dbReference>
<proteinExistence type="inferred from homology"/>
<dbReference type="SUPFAM" id="SSF53850">
    <property type="entry name" value="Periplasmic binding protein-like II"/>
    <property type="match status" value="1"/>
</dbReference>
<evidence type="ECO:0000256" key="4">
    <source>
        <dbReference type="ARBA" id="ARBA00023163"/>
    </source>
</evidence>
<accession>A0A0C3DFH9</accession>
<dbReference type="OrthoDB" id="6787458at2"/>
<dbReference type="EMBL" id="JXOK01000061">
    <property type="protein sequence ID" value="KIN10094.1"/>
    <property type="molecule type" value="Genomic_DNA"/>
</dbReference>
<gene>
    <name evidence="6" type="ORF">SU60_15670</name>
</gene>
<feature type="domain" description="HTH lysR-type" evidence="5">
    <location>
        <begin position="1"/>
        <end position="59"/>
    </location>
</feature>
<keyword evidence="7" id="KW-1185">Reference proteome</keyword>
<dbReference type="InterPro" id="IPR036390">
    <property type="entry name" value="WH_DNA-bd_sf"/>
</dbReference>
<sequence>MRHIKSFYVFNVAASSSSFSEAAHKLNVSHGAVSKQIKLLESYLSQPLFYRQGRDLLLTKEGEMLQSYTQHAFQALENGVSKLTQEKSHCLEVSCEPTLTMRWLMPRLSLFNEAVEADVRLSTAGGPVILGSTGLSMAIRRDDFEPLYGYPKATLVEEWVGPVCSPDYWQQVKADLSEVKLLHSQTRTDAWTQWMLSTDRNEMYENTEQTFAHFYFCIQAAVDGLGAVIGSYPLVMDDIRRGNLIAPFGFVRSGHDYVLLTQDQKPTELESRFIAWLQTQMSECRP</sequence>
<protein>
    <submittedName>
        <fullName evidence="6">LysR family transcriptional regulator</fullName>
    </submittedName>
</protein>
<dbReference type="AlphaFoldDB" id="A0A0C3DFH9"/>
<dbReference type="Proteomes" id="UP000031977">
    <property type="component" value="Unassembled WGS sequence"/>
</dbReference>
<dbReference type="STRING" id="50718.SU60_15670"/>
<dbReference type="Pfam" id="PF03466">
    <property type="entry name" value="LysR_substrate"/>
    <property type="match status" value="1"/>
</dbReference>
<keyword evidence="3" id="KW-0238">DNA-binding</keyword>
<evidence type="ECO:0000313" key="7">
    <source>
        <dbReference type="Proteomes" id="UP000031977"/>
    </source>
</evidence>
<dbReference type="Gene3D" id="3.40.190.10">
    <property type="entry name" value="Periplasmic binding protein-like II"/>
    <property type="match status" value="2"/>
</dbReference>